<proteinExistence type="predicted"/>
<keyword evidence="1" id="KW-0732">Signal</keyword>
<dbReference type="EMBL" id="JBGCUO010000001">
    <property type="protein sequence ID" value="MEY1661148.1"/>
    <property type="molecule type" value="Genomic_DNA"/>
</dbReference>
<dbReference type="RefSeq" id="WP_369454394.1">
    <property type="nucleotide sequence ID" value="NZ_JBGCUO010000001.1"/>
</dbReference>
<protein>
    <submittedName>
        <fullName evidence="3">Ig-like domain-containing protein</fullName>
    </submittedName>
</protein>
<sequence length="1189" mass="127240">MKRLLLAACIVSLTACGGGKDDVKSGYEDKIRASGQSLVYSFPLADQVEVPTPSPVVLRFTSAVTDPATANVRLLDANGQPVAASMTSVDGDRGLILTPDTPLNPLAHYTIDIPELALADGKSAARSLHFTTRGLHQGPAASVGADTFDVLRRFPDGQTLPVADLSSLRLQLSQPLDRNTVKYGDAADSTISLVDANGQLVPARVLVGDSYLTIDPVNDMVGGAQYTLKIATGSTGLKSSRGLTLPATGMGANAWSWSFTPEDTRPPASTKNPNRDRARMVQIIDDTPMDSPLTGKRVNLVPMYSVLLGTEGSANPATPQASGYLAAELAHIPEHDETTPLRIDRGSLIKASSLPIYIGGEVPAGFSSGEVYMEFLSDATGYLIENPYSTNPEAPKLVRLMMDMGISAEGDIANGSVTQTLLHIELVGTALVEDGLMTLNAVGVVQPNILGTERATAVLSFYMQGLDDQVNAPVPPVDNSAMSLVSMTIGWDDATQLDKTPFLKANEPIILNFSRTIDPDSIDGTVSLVKQENGSEIPVPVTVYADGAALVIKPESLLESPTETGTPFNYRLRVQGDIRGTLGNEWAGVVDEVINFKELVNKRQGYKLGFFGLQPNGNPVDVQKKSVYILGIYPGFPCALNTDSRNLQPAPGQQMVAGRCLGGMQPHANDDLGALAPLEADDLLPVPEMPSNRPIVVVFSKQIDEASLFDTNGAAKTFSVYEVDPVQPDVMDERVDGTVELHGDTLKFYPNTPWLEGKLYAYKLSSNGGVSTQTTNCDANQAGASLCDLDGLPLATQMLAEVSTHYKSNFQNNLPSVFNDYFIWEESAPSYTSGGPDLIQYFRGGAASKNVLQLLRLSNVVDKNKNLMNDSSPTIMSGLGGGVSYNTAILYDYAMSENSEVVWESDSSTSGLMDSAYGDTAIDPNGLKPPANSAKILSTFYGWRDLDDFSNPLLVTTGSGGATAGANVGCGFDSYPDFSVQSGPNGNCAVAGVGDGFPLKCSWAVPSECPKDKFTYLSGALFAEVTTDLAPDGSLKVLIHPGHIVTTSFQTFTKVPTAGRHNIIDSGFQVMRMRYGNDMSPIPAFISESPLGPVLKTRVNLYLDAPWLKTDVVNNKKLLAVMHHNFYSYKVTMELSGGVQFLNDGRMVIEQRNDNDIAFSLMANAPRTLVELMVPKGGTFIQYISESIK</sequence>
<evidence type="ECO:0000259" key="2">
    <source>
        <dbReference type="Pfam" id="PF13205"/>
    </source>
</evidence>
<dbReference type="InterPro" id="IPR032812">
    <property type="entry name" value="SbsA_Ig"/>
</dbReference>
<dbReference type="Proteomes" id="UP001562065">
    <property type="component" value="Unassembled WGS sequence"/>
</dbReference>
<dbReference type="Pfam" id="PF13205">
    <property type="entry name" value="Big_5"/>
    <property type="match status" value="1"/>
</dbReference>
<evidence type="ECO:0000256" key="1">
    <source>
        <dbReference type="ARBA" id="ARBA00022729"/>
    </source>
</evidence>
<gene>
    <name evidence="3" type="ORF">AB5I84_03180</name>
</gene>
<feature type="domain" description="SbsA Ig-like" evidence="2">
    <location>
        <begin position="38"/>
        <end position="132"/>
    </location>
</feature>
<evidence type="ECO:0000313" key="3">
    <source>
        <dbReference type="EMBL" id="MEY1661148.1"/>
    </source>
</evidence>
<evidence type="ECO:0000313" key="4">
    <source>
        <dbReference type="Proteomes" id="UP001562065"/>
    </source>
</evidence>
<organism evidence="3 4">
    <name type="scientific">Isoalcanivorax beigongshangi</name>
    <dbReference type="NCBI Taxonomy" id="3238810"/>
    <lineage>
        <taxon>Bacteria</taxon>
        <taxon>Pseudomonadati</taxon>
        <taxon>Pseudomonadota</taxon>
        <taxon>Gammaproteobacteria</taxon>
        <taxon>Oceanospirillales</taxon>
        <taxon>Alcanivoracaceae</taxon>
        <taxon>Isoalcanivorax</taxon>
    </lineage>
</organism>
<dbReference type="PROSITE" id="PS51257">
    <property type="entry name" value="PROKAR_LIPOPROTEIN"/>
    <property type="match status" value="1"/>
</dbReference>
<keyword evidence="4" id="KW-1185">Reference proteome</keyword>
<comment type="caution">
    <text evidence="3">The sequence shown here is derived from an EMBL/GenBank/DDBJ whole genome shotgun (WGS) entry which is preliminary data.</text>
</comment>
<name>A0ABV4AE61_9GAMM</name>
<accession>A0ABV4AE61</accession>
<reference evidence="3 4" key="1">
    <citation type="submission" date="2024-07" db="EMBL/GenBank/DDBJ databases">
        <authorList>
            <person name="Ren Q."/>
        </authorList>
    </citation>
    <scope>NUCLEOTIDE SEQUENCE [LARGE SCALE GENOMIC DNA]</scope>
    <source>
        <strain evidence="3 4">REN37</strain>
    </source>
</reference>